<dbReference type="SUPFAM" id="SSF52058">
    <property type="entry name" value="L domain-like"/>
    <property type="match status" value="2"/>
</dbReference>
<dbReference type="InterPro" id="IPR032675">
    <property type="entry name" value="LRR_dom_sf"/>
</dbReference>
<protein>
    <submittedName>
        <fullName evidence="4">L domain-like protein</fullName>
    </submittedName>
</protein>
<keyword evidence="5" id="KW-1185">Reference proteome</keyword>
<feature type="compositionally biased region" description="Low complexity" evidence="3">
    <location>
        <begin position="63"/>
        <end position="78"/>
    </location>
</feature>
<dbReference type="PANTHER" id="PTHR48051:SF1">
    <property type="entry name" value="RAS SUPPRESSOR PROTEIN 1"/>
    <property type="match status" value="1"/>
</dbReference>
<dbReference type="EMBL" id="ML996084">
    <property type="protein sequence ID" value="KAF2153651.1"/>
    <property type="molecule type" value="Genomic_DNA"/>
</dbReference>
<organism evidence="4 5">
    <name type="scientific">Myriangium duriaei CBS 260.36</name>
    <dbReference type="NCBI Taxonomy" id="1168546"/>
    <lineage>
        <taxon>Eukaryota</taxon>
        <taxon>Fungi</taxon>
        <taxon>Dikarya</taxon>
        <taxon>Ascomycota</taxon>
        <taxon>Pezizomycotina</taxon>
        <taxon>Dothideomycetes</taxon>
        <taxon>Dothideomycetidae</taxon>
        <taxon>Myriangiales</taxon>
        <taxon>Myriangiaceae</taxon>
        <taxon>Myriangium</taxon>
    </lineage>
</organism>
<feature type="compositionally biased region" description="Polar residues" evidence="3">
    <location>
        <begin position="593"/>
        <end position="602"/>
    </location>
</feature>
<accession>A0A9P4J369</accession>
<keyword evidence="1" id="KW-0433">Leucine-rich repeat</keyword>
<dbReference type="InterPro" id="IPR001611">
    <property type="entry name" value="Leu-rich_rpt"/>
</dbReference>
<evidence type="ECO:0000256" key="3">
    <source>
        <dbReference type="SAM" id="MobiDB-lite"/>
    </source>
</evidence>
<dbReference type="PROSITE" id="PS51450">
    <property type="entry name" value="LRR"/>
    <property type="match status" value="2"/>
</dbReference>
<dbReference type="Pfam" id="PF13855">
    <property type="entry name" value="LRR_8"/>
    <property type="match status" value="1"/>
</dbReference>
<evidence type="ECO:0000256" key="2">
    <source>
        <dbReference type="ARBA" id="ARBA00022737"/>
    </source>
</evidence>
<name>A0A9P4J369_9PEZI</name>
<dbReference type="OrthoDB" id="676979at2759"/>
<feature type="compositionally biased region" description="Low complexity" evidence="3">
    <location>
        <begin position="183"/>
        <end position="195"/>
    </location>
</feature>
<comment type="caution">
    <text evidence="4">The sequence shown here is derived from an EMBL/GenBank/DDBJ whole genome shotgun (WGS) entry which is preliminary data.</text>
</comment>
<dbReference type="InterPro" id="IPR050216">
    <property type="entry name" value="LRR_domain-containing"/>
</dbReference>
<feature type="region of interest" description="Disordered" evidence="3">
    <location>
        <begin position="590"/>
        <end position="621"/>
    </location>
</feature>
<feature type="non-terminal residue" evidence="4">
    <location>
        <position position="1"/>
    </location>
</feature>
<dbReference type="PANTHER" id="PTHR48051">
    <property type="match status" value="1"/>
</dbReference>
<dbReference type="AlphaFoldDB" id="A0A9P4J369"/>
<keyword evidence="2" id="KW-0677">Repeat</keyword>
<proteinExistence type="predicted"/>
<reference evidence="4" key="1">
    <citation type="journal article" date="2020" name="Stud. Mycol.">
        <title>101 Dothideomycetes genomes: a test case for predicting lifestyles and emergence of pathogens.</title>
        <authorList>
            <person name="Haridas S."/>
            <person name="Albert R."/>
            <person name="Binder M."/>
            <person name="Bloem J."/>
            <person name="Labutti K."/>
            <person name="Salamov A."/>
            <person name="Andreopoulos B."/>
            <person name="Baker S."/>
            <person name="Barry K."/>
            <person name="Bills G."/>
            <person name="Bluhm B."/>
            <person name="Cannon C."/>
            <person name="Castanera R."/>
            <person name="Culley D."/>
            <person name="Daum C."/>
            <person name="Ezra D."/>
            <person name="Gonzalez J."/>
            <person name="Henrissat B."/>
            <person name="Kuo A."/>
            <person name="Liang C."/>
            <person name="Lipzen A."/>
            <person name="Lutzoni F."/>
            <person name="Magnuson J."/>
            <person name="Mondo S."/>
            <person name="Nolan M."/>
            <person name="Ohm R."/>
            <person name="Pangilinan J."/>
            <person name="Park H.-J."/>
            <person name="Ramirez L."/>
            <person name="Alfaro M."/>
            <person name="Sun H."/>
            <person name="Tritt A."/>
            <person name="Yoshinaga Y."/>
            <person name="Zwiers L.-H."/>
            <person name="Turgeon B."/>
            <person name="Goodwin S."/>
            <person name="Spatafora J."/>
            <person name="Crous P."/>
            <person name="Grigoriev I."/>
        </authorList>
    </citation>
    <scope>NUCLEOTIDE SEQUENCE</scope>
    <source>
        <strain evidence="4">CBS 260.36</strain>
    </source>
</reference>
<dbReference type="SMART" id="SM00365">
    <property type="entry name" value="LRR_SD22"/>
    <property type="match status" value="2"/>
</dbReference>
<dbReference type="Gene3D" id="3.80.10.10">
    <property type="entry name" value="Ribonuclease Inhibitor"/>
    <property type="match status" value="3"/>
</dbReference>
<feature type="region of interest" description="Disordered" evidence="3">
    <location>
        <begin position="17"/>
        <end position="234"/>
    </location>
</feature>
<dbReference type="Pfam" id="PF13516">
    <property type="entry name" value="LRR_6"/>
    <property type="match status" value="1"/>
</dbReference>
<evidence type="ECO:0000313" key="5">
    <source>
        <dbReference type="Proteomes" id="UP000799439"/>
    </source>
</evidence>
<dbReference type="Pfam" id="PF00560">
    <property type="entry name" value="LRR_1"/>
    <property type="match status" value="1"/>
</dbReference>
<dbReference type="Proteomes" id="UP000799439">
    <property type="component" value="Unassembled WGS sequence"/>
</dbReference>
<dbReference type="SMART" id="SM00364">
    <property type="entry name" value="LRR_BAC"/>
    <property type="match status" value="7"/>
</dbReference>
<gene>
    <name evidence="4" type="ORF">K461DRAFT_211023</name>
</gene>
<dbReference type="InterPro" id="IPR003591">
    <property type="entry name" value="Leu-rich_rpt_typical-subtyp"/>
</dbReference>
<dbReference type="SMART" id="SM00369">
    <property type="entry name" value="LRR_TYP"/>
    <property type="match status" value="10"/>
</dbReference>
<evidence type="ECO:0000256" key="1">
    <source>
        <dbReference type="ARBA" id="ARBA00022614"/>
    </source>
</evidence>
<feature type="non-terminal residue" evidence="4">
    <location>
        <position position="831"/>
    </location>
</feature>
<dbReference type="GO" id="GO:0005737">
    <property type="term" value="C:cytoplasm"/>
    <property type="evidence" value="ECO:0007669"/>
    <property type="project" value="TreeGrafter"/>
</dbReference>
<sequence length="831" mass="90067">RRVSRSTLYDRTIESLAQLPSTPASDRRRSGIFTTESPMATSPMGPPARPASALSIPKRPGNVVGTTPRPTPRVTSPVKTIPSTANTSRVAVDARKTTTSRRSMSATIPRPLKAPVTALSAGTASVRGKTTIPPRSVVPTKQPSQPPIAQKPVKNSLVSPRKQVAPPARTATVRSASPAVEQDSSPDNTTSKSSSAFRQAIEKAKAAKKAAANTSSGGFDVELDPFNRQSRQSDSSLLLKRIDTARRGGKLLLSGMDLDQIPAAVLQMYDSQSIADSGIAWNEAVDITTFIAADNRLGSLSDDAFPDIDPEDTYSEADKQASIFAAVVRMDIRSNQLLGLPVGLKYLRRLTTLNLSRNELGNSVFEVLSQLESLRELYLAENNINGFLPQSINSLTKLEVLDLSNNRILNVPESIRSMTALRSLNLSSNQLTGVPMDALETLPLVELDVSSNALVGALFPFGVNCLKDIQQLNVSNNSLASLAFSESVSLPNIRILKVSNNRMVSLPDMSGWSELVTLAAGGNKLPTLPQGFVSLRRLRHADFSSNDITRIDERVALMDSLESLVVSANPLVERKFLTMSAEAIKRDLRGRLGSSTQSPRSSDSFEDEAIDVRSPKNSPAPIKISANGELDLSGQGLVDDDADGLRSLLGMHDVRNLQLSRNQFTVIPYELSLAQNLRSLDLSMCGLGSRFLDESLTLMSLQYLQLSGNKITSLEPLMECLHAPHLRQLDVSNNRLSGALPILRQPFVHLQELHAADNKIQSISANAIRGLGTIMLARNDIIQLPADIGLLWFEGLKVVDFSSNAFRVPNYAVLEKGTEATLGWLRNKIPD</sequence>
<evidence type="ECO:0000313" key="4">
    <source>
        <dbReference type="EMBL" id="KAF2153651.1"/>
    </source>
</evidence>